<keyword evidence="5" id="KW-1185">Reference proteome</keyword>
<dbReference type="InParanoid" id="A0A4R2PQS9"/>
<dbReference type="InterPro" id="IPR007516">
    <property type="entry name" value="Co_F420_Hydgase/DH_bsu_N"/>
</dbReference>
<dbReference type="AlphaFoldDB" id="A0A4R2PQS9"/>
<evidence type="ECO:0000259" key="3">
    <source>
        <dbReference type="Pfam" id="PF04432"/>
    </source>
</evidence>
<gene>
    <name evidence="4" type="ORF">EV659_10165</name>
</gene>
<dbReference type="OrthoDB" id="593768at2"/>
<evidence type="ECO:0000259" key="2">
    <source>
        <dbReference type="Pfam" id="PF04422"/>
    </source>
</evidence>
<name>A0A4R2PQS9_RHOSA</name>
<dbReference type="RefSeq" id="WP_132706425.1">
    <property type="nucleotide sequence ID" value="NZ_JACIGF010000001.1"/>
</dbReference>
<dbReference type="InterPro" id="IPR045220">
    <property type="entry name" value="FRHB/FDHB/HCAR-like"/>
</dbReference>
<feature type="region of interest" description="Disordered" evidence="1">
    <location>
        <begin position="1"/>
        <end position="38"/>
    </location>
</feature>
<comment type="caution">
    <text evidence="4">The sequence shown here is derived from an EMBL/GenBank/DDBJ whole genome shotgun (WGS) entry which is preliminary data.</text>
</comment>
<dbReference type="InterPro" id="IPR007525">
    <property type="entry name" value="FrhB_FdhB_C"/>
</dbReference>
<feature type="domain" description="Coenzyme F420 hydrogenase/dehydrogenase beta subunit N-terminal" evidence="2">
    <location>
        <begin position="111"/>
        <end position="187"/>
    </location>
</feature>
<feature type="compositionally biased region" description="Low complexity" evidence="1">
    <location>
        <begin position="1"/>
        <end position="14"/>
    </location>
</feature>
<dbReference type="Pfam" id="PF04422">
    <property type="entry name" value="FrhB_FdhB_N"/>
    <property type="match status" value="1"/>
</dbReference>
<dbReference type="Pfam" id="PF04432">
    <property type="entry name" value="FrhB_FdhB_C"/>
    <property type="match status" value="1"/>
</dbReference>
<feature type="domain" description="Coenzyme F420 hydrogenase/dehydrogenase beta subunit C-terminal" evidence="3">
    <location>
        <begin position="195"/>
        <end position="335"/>
    </location>
</feature>
<evidence type="ECO:0000313" key="5">
    <source>
        <dbReference type="Proteomes" id="UP000295399"/>
    </source>
</evidence>
<accession>A0A4R2PQS9</accession>
<feature type="compositionally biased region" description="Low complexity" evidence="1">
    <location>
        <begin position="21"/>
        <end position="38"/>
    </location>
</feature>
<evidence type="ECO:0000256" key="1">
    <source>
        <dbReference type="SAM" id="MobiDB-lite"/>
    </source>
</evidence>
<dbReference type="Proteomes" id="UP000295399">
    <property type="component" value="Unassembled WGS sequence"/>
</dbReference>
<dbReference type="PANTHER" id="PTHR31332:SF0">
    <property type="entry name" value="7-HYDROXYMETHYL CHLOROPHYLL A REDUCTASE, CHLOROPLASTIC"/>
    <property type="match status" value="1"/>
</dbReference>
<dbReference type="PANTHER" id="PTHR31332">
    <property type="entry name" value="7-HYDROXYMETHYL CHLOROPHYLL A REDUCTASE, CHLOROPLASTIC"/>
    <property type="match status" value="1"/>
</dbReference>
<proteinExistence type="predicted"/>
<reference evidence="4 5" key="1">
    <citation type="submission" date="2019-03" db="EMBL/GenBank/DDBJ databases">
        <title>Genomic Encyclopedia of Type Strains, Phase IV (KMG-IV): sequencing the most valuable type-strain genomes for metagenomic binning, comparative biology and taxonomic classification.</title>
        <authorList>
            <person name="Goeker M."/>
        </authorList>
    </citation>
    <scope>NUCLEOTIDE SEQUENCE [LARGE SCALE GENOMIC DNA]</scope>
    <source>
        <strain evidence="4 5">DSM 2132</strain>
    </source>
</reference>
<evidence type="ECO:0000313" key="4">
    <source>
        <dbReference type="EMBL" id="TCP38169.1"/>
    </source>
</evidence>
<protein>
    <submittedName>
        <fullName evidence="4">Coenzyme F420 hydrogenase subunit beta</fullName>
    </submittedName>
</protein>
<organism evidence="4 5">
    <name type="scientific">Rhodothalassium salexigens DSM 2132</name>
    <dbReference type="NCBI Taxonomy" id="1188247"/>
    <lineage>
        <taxon>Bacteria</taxon>
        <taxon>Pseudomonadati</taxon>
        <taxon>Pseudomonadota</taxon>
        <taxon>Alphaproteobacteria</taxon>
        <taxon>Rhodothalassiales</taxon>
        <taxon>Rhodothalassiaceae</taxon>
        <taxon>Rhodothalassium</taxon>
    </lineage>
</organism>
<sequence length="440" mass="48524">MSPTTATAPSSAETPAPPAPEGGAVPAAVSGADPASADTGARGLWVPALAEPAPRDLCTDCGVSRMVDHKACGSACQFIRPDYTTMELRAHGQARDPKVPDELYFGPHRRMVRARLKAPREGAQWTGITTRIAERLLEEGAVDAVLAVKPHPDDVWKPEPVIVTEPEAMAECRGMRMGYAPLLALLEPAAAKGYKRLAVVGIPCQVYALRALEERLGLERLYVIGTPCSDNTTTENFHTFLGLLSDKPETITYLEFRADYHVELRFTDGRRREIPFLKLPISQLPGDFFPLTCRTCVDYTNALADITVGYMGGEGEQWLLIRNERGEELVELLGDEVALSTPGDKGNRAAAVKGFITNTERAVGGLPVRAMPDWVRPIVAWLQPRIGPRGVEFARARLEMKAAETVLHLRRYRPARMKNMIPDHVWRLVEPYGLTRRDDE</sequence>
<dbReference type="EMBL" id="SLXO01000001">
    <property type="protein sequence ID" value="TCP38169.1"/>
    <property type="molecule type" value="Genomic_DNA"/>
</dbReference>
<dbReference type="GO" id="GO:0052592">
    <property type="term" value="F:oxidoreductase activity, acting on CH or CH2 groups, with an iron-sulfur protein as acceptor"/>
    <property type="evidence" value="ECO:0007669"/>
    <property type="project" value="TreeGrafter"/>
</dbReference>